<dbReference type="EMBL" id="JARQZJ010000035">
    <property type="protein sequence ID" value="KAK9876084.1"/>
    <property type="molecule type" value="Genomic_DNA"/>
</dbReference>
<protein>
    <recommendedName>
        <fullName evidence="1">Helix-turn-helix domain-containing protein</fullName>
    </recommendedName>
</protein>
<accession>A0AAW1U621</accession>
<reference evidence="2 3" key="1">
    <citation type="submission" date="2023-03" db="EMBL/GenBank/DDBJ databases">
        <title>Genome insight into feeding habits of ladybird beetles.</title>
        <authorList>
            <person name="Li H.-S."/>
            <person name="Huang Y.-H."/>
            <person name="Pang H."/>
        </authorList>
    </citation>
    <scope>NUCLEOTIDE SEQUENCE [LARGE SCALE GENOMIC DNA]</scope>
    <source>
        <strain evidence="2">SYSU_2023b</strain>
        <tissue evidence="2">Whole body</tissue>
    </source>
</reference>
<proteinExistence type="predicted"/>
<dbReference type="InterPro" id="IPR058912">
    <property type="entry name" value="HTH_animal"/>
</dbReference>
<comment type="caution">
    <text evidence="2">The sequence shown here is derived from an EMBL/GenBank/DDBJ whole genome shotgun (WGS) entry which is preliminary data.</text>
</comment>
<name>A0AAW1U621_9CUCU</name>
<dbReference type="PANTHER" id="PTHR21301">
    <property type="entry name" value="REVERSE TRANSCRIPTASE"/>
    <property type="match status" value="1"/>
</dbReference>
<keyword evidence="3" id="KW-1185">Reference proteome</keyword>
<dbReference type="PANTHER" id="PTHR21301:SF10">
    <property type="entry name" value="REVERSE TRANSCRIPTASE DOMAIN-CONTAINING PROTEIN"/>
    <property type="match status" value="1"/>
</dbReference>
<organism evidence="2 3">
    <name type="scientific">Henosepilachna vigintioctopunctata</name>
    <dbReference type="NCBI Taxonomy" id="420089"/>
    <lineage>
        <taxon>Eukaryota</taxon>
        <taxon>Metazoa</taxon>
        <taxon>Ecdysozoa</taxon>
        <taxon>Arthropoda</taxon>
        <taxon>Hexapoda</taxon>
        <taxon>Insecta</taxon>
        <taxon>Pterygota</taxon>
        <taxon>Neoptera</taxon>
        <taxon>Endopterygota</taxon>
        <taxon>Coleoptera</taxon>
        <taxon>Polyphaga</taxon>
        <taxon>Cucujiformia</taxon>
        <taxon>Coccinelloidea</taxon>
        <taxon>Coccinellidae</taxon>
        <taxon>Epilachninae</taxon>
        <taxon>Epilachnini</taxon>
        <taxon>Henosepilachna</taxon>
    </lineage>
</organism>
<evidence type="ECO:0000313" key="2">
    <source>
        <dbReference type="EMBL" id="KAK9876084.1"/>
    </source>
</evidence>
<sequence length="184" mass="21705">MGSPISSITAQIVMEYVEEQILTNRKFKITLYKRYVDDCLLIIDPNDVDVILNDFNNFHPKLQFTLESENNGSINFLYMTIIRDKDKLYTKWYTKNTSTNRLINFHSAHHISQKRSIVDSIINRAIKLTSPKYRPESLDKAKSLLTLNNYPRVGYIGRTTKCRELTHQIQRIEKHIYRCHTLHT</sequence>
<dbReference type="GO" id="GO:0071897">
    <property type="term" value="P:DNA biosynthetic process"/>
    <property type="evidence" value="ECO:0007669"/>
    <property type="project" value="UniProtKB-ARBA"/>
</dbReference>
<dbReference type="InterPro" id="IPR043502">
    <property type="entry name" value="DNA/RNA_pol_sf"/>
</dbReference>
<dbReference type="SUPFAM" id="SSF56672">
    <property type="entry name" value="DNA/RNA polymerases"/>
    <property type="match status" value="1"/>
</dbReference>
<feature type="domain" description="Helix-turn-helix" evidence="1">
    <location>
        <begin position="101"/>
        <end position="156"/>
    </location>
</feature>
<evidence type="ECO:0000313" key="3">
    <source>
        <dbReference type="Proteomes" id="UP001431783"/>
    </source>
</evidence>
<gene>
    <name evidence="2" type="ORF">WA026_011192</name>
</gene>
<dbReference type="AlphaFoldDB" id="A0AAW1U621"/>
<dbReference type="Proteomes" id="UP001431783">
    <property type="component" value="Unassembled WGS sequence"/>
</dbReference>
<evidence type="ECO:0000259" key="1">
    <source>
        <dbReference type="Pfam" id="PF26215"/>
    </source>
</evidence>
<dbReference type="Pfam" id="PF26215">
    <property type="entry name" value="HTH_animal"/>
    <property type="match status" value="1"/>
</dbReference>